<dbReference type="InterPro" id="IPR002347">
    <property type="entry name" value="SDR_fam"/>
</dbReference>
<dbReference type="Gene3D" id="3.40.50.720">
    <property type="entry name" value="NAD(P)-binding Rossmann-like Domain"/>
    <property type="match status" value="1"/>
</dbReference>
<dbReference type="PROSITE" id="PS00061">
    <property type="entry name" value="ADH_SHORT"/>
    <property type="match status" value="1"/>
</dbReference>
<evidence type="ECO:0000313" key="5">
    <source>
        <dbReference type="EMBL" id="KAK8731660.1"/>
    </source>
</evidence>
<keyword evidence="6" id="KW-1185">Reference proteome</keyword>
<comment type="subunit">
    <text evidence="2">Homotetramer.</text>
</comment>
<evidence type="ECO:0000256" key="2">
    <source>
        <dbReference type="ARBA" id="ARBA00011881"/>
    </source>
</evidence>
<proteinExistence type="inferred from homology"/>
<dbReference type="InterPro" id="IPR020904">
    <property type="entry name" value="Sc_DH/Rdtase_CS"/>
</dbReference>
<dbReference type="GO" id="GO:0006006">
    <property type="term" value="P:glucose metabolic process"/>
    <property type="evidence" value="ECO:0007669"/>
    <property type="project" value="TreeGrafter"/>
</dbReference>
<dbReference type="GO" id="GO:0005997">
    <property type="term" value="P:xylulose metabolic process"/>
    <property type="evidence" value="ECO:0007669"/>
    <property type="project" value="TreeGrafter"/>
</dbReference>
<accession>A0AAW0WLD6</accession>
<dbReference type="PANTHER" id="PTHR44252">
    <property type="entry name" value="D-ERYTHRULOSE REDUCTASE"/>
    <property type="match status" value="1"/>
</dbReference>
<dbReference type="Pfam" id="PF13561">
    <property type="entry name" value="adh_short_C2"/>
    <property type="match status" value="1"/>
</dbReference>
<dbReference type="InterPro" id="IPR036291">
    <property type="entry name" value="NAD(P)-bd_dom_sf"/>
</dbReference>
<dbReference type="GO" id="GO:0050038">
    <property type="term" value="F:L-xylulose reductase (NADPH) activity"/>
    <property type="evidence" value="ECO:0007669"/>
    <property type="project" value="TreeGrafter"/>
</dbReference>
<comment type="caution">
    <text evidence="5">The sequence shown here is derived from an EMBL/GenBank/DDBJ whole genome shotgun (WGS) entry which is preliminary data.</text>
</comment>
<keyword evidence="4" id="KW-0560">Oxidoreductase</keyword>
<evidence type="ECO:0000256" key="4">
    <source>
        <dbReference type="ARBA" id="ARBA00023002"/>
    </source>
</evidence>
<reference evidence="5 6" key="1">
    <citation type="journal article" date="2024" name="BMC Genomics">
        <title>Genome assembly of redclaw crayfish (Cherax quadricarinatus) provides insights into its immune adaptation and hypoxia tolerance.</title>
        <authorList>
            <person name="Liu Z."/>
            <person name="Zheng J."/>
            <person name="Li H."/>
            <person name="Fang K."/>
            <person name="Wang S."/>
            <person name="He J."/>
            <person name="Zhou D."/>
            <person name="Weng S."/>
            <person name="Chi M."/>
            <person name="Gu Z."/>
            <person name="He J."/>
            <person name="Li F."/>
            <person name="Wang M."/>
        </authorList>
    </citation>
    <scope>NUCLEOTIDE SEQUENCE [LARGE SCALE GENOMIC DNA]</scope>
    <source>
        <strain evidence="5">ZL_2023a</strain>
    </source>
</reference>
<dbReference type="PRINTS" id="PR00080">
    <property type="entry name" value="SDRFAMILY"/>
</dbReference>
<dbReference type="EMBL" id="JARKIK010000060">
    <property type="protein sequence ID" value="KAK8731660.1"/>
    <property type="molecule type" value="Genomic_DNA"/>
</dbReference>
<evidence type="ECO:0000313" key="6">
    <source>
        <dbReference type="Proteomes" id="UP001445076"/>
    </source>
</evidence>
<dbReference type="InterPro" id="IPR051737">
    <property type="entry name" value="L-xylulose/Carbonyl_redctase"/>
</dbReference>
<dbReference type="Proteomes" id="UP001445076">
    <property type="component" value="Unassembled WGS sequence"/>
</dbReference>
<sequence>MGKFTGRRALVTGAGDGIGREIAVRLLEMGAEVFALSKTASHLESLKTEYPSIQIICVNLSDWNAAREVVQKITPIHFLVNNAACTSLQPFLTATPESFDELFSVNVKAVMNVSQVVAGDLIARGQKGAIINLSSQAGQSALKDHTVYCASKGALNMLTKVMALELGPKGIRVNAVCPTVVMTTMGRKAWSDPAKAAPMLARIPQGRFAEVSDVVNAAVYLLSEESDMVNGHLLAVDGGYSAV</sequence>
<dbReference type="SUPFAM" id="SSF51735">
    <property type="entry name" value="NAD(P)-binding Rossmann-fold domains"/>
    <property type="match status" value="1"/>
</dbReference>
<organism evidence="5 6">
    <name type="scientific">Cherax quadricarinatus</name>
    <name type="common">Australian red claw crayfish</name>
    <dbReference type="NCBI Taxonomy" id="27406"/>
    <lineage>
        <taxon>Eukaryota</taxon>
        <taxon>Metazoa</taxon>
        <taxon>Ecdysozoa</taxon>
        <taxon>Arthropoda</taxon>
        <taxon>Crustacea</taxon>
        <taxon>Multicrustacea</taxon>
        <taxon>Malacostraca</taxon>
        <taxon>Eumalacostraca</taxon>
        <taxon>Eucarida</taxon>
        <taxon>Decapoda</taxon>
        <taxon>Pleocyemata</taxon>
        <taxon>Astacidea</taxon>
        <taxon>Parastacoidea</taxon>
        <taxon>Parastacidae</taxon>
        <taxon>Cherax</taxon>
    </lineage>
</organism>
<dbReference type="GO" id="GO:0004090">
    <property type="term" value="F:carbonyl reductase (NADPH) activity"/>
    <property type="evidence" value="ECO:0007669"/>
    <property type="project" value="TreeGrafter"/>
</dbReference>
<keyword evidence="3" id="KW-0521">NADP</keyword>
<dbReference type="PANTHER" id="PTHR44252:SF3">
    <property type="entry name" value="D-ERYTHRULOSE REDUCTASE-RELATED"/>
    <property type="match status" value="1"/>
</dbReference>
<name>A0AAW0WLD6_CHEQU</name>
<dbReference type="FunFam" id="3.40.50.720:FF:000214">
    <property type="entry name" value="L-xylulose reductase"/>
    <property type="match status" value="1"/>
</dbReference>
<evidence type="ECO:0000256" key="3">
    <source>
        <dbReference type="ARBA" id="ARBA00022857"/>
    </source>
</evidence>
<protein>
    <recommendedName>
        <fullName evidence="7">L-xylulose reductase</fullName>
    </recommendedName>
</protein>
<gene>
    <name evidence="5" type="ORF">OTU49_007413</name>
</gene>
<evidence type="ECO:0008006" key="7">
    <source>
        <dbReference type="Google" id="ProtNLM"/>
    </source>
</evidence>
<comment type="similarity">
    <text evidence="1">Belongs to the short-chain dehydrogenases/reductases (SDR) family.</text>
</comment>
<dbReference type="PRINTS" id="PR00081">
    <property type="entry name" value="GDHRDH"/>
</dbReference>
<dbReference type="AlphaFoldDB" id="A0AAW0WLD6"/>
<evidence type="ECO:0000256" key="1">
    <source>
        <dbReference type="ARBA" id="ARBA00006484"/>
    </source>
</evidence>